<dbReference type="EMBL" id="CSTE01000001">
    <property type="protein sequence ID" value="CQR48614.1"/>
    <property type="molecule type" value="Genomic_DNA"/>
</dbReference>
<evidence type="ECO:0000313" key="2">
    <source>
        <dbReference type="Proteomes" id="UP000198902"/>
    </source>
</evidence>
<dbReference type="OrthoDB" id="286114at2157"/>
<gene>
    <name evidence="1" type="ORF">BN996_00061</name>
</gene>
<proteinExistence type="predicted"/>
<sequence length="96" mass="10590">MVKERYDAGDAVPSTICTVADENDEPTFGATVEVGEGEVAFAVPVEMYRGYGDAKHIYPIEQVDAVSDLFATESQFEEVSIAENVRLYTMPHEALR</sequence>
<keyword evidence="2" id="KW-1185">Reference proteome</keyword>
<name>A0A0D6JL55_9EURY</name>
<evidence type="ECO:0000313" key="1">
    <source>
        <dbReference type="EMBL" id="CQR48614.1"/>
    </source>
</evidence>
<reference evidence="2" key="1">
    <citation type="submission" date="2015-03" db="EMBL/GenBank/DDBJ databases">
        <authorList>
            <person name="Urmite Genomes"/>
        </authorList>
    </citation>
    <scope>NUCLEOTIDE SEQUENCE [LARGE SCALE GENOMIC DNA]</scope>
    <source>
        <strain evidence="2">Arc-Hr</strain>
    </source>
</reference>
<dbReference type="AlphaFoldDB" id="A0A0D6JL55"/>
<protein>
    <submittedName>
        <fullName evidence="1">Uncharacterized protein</fullName>
    </submittedName>
</protein>
<dbReference type="Proteomes" id="UP000198902">
    <property type="component" value="Unassembled WGS sequence"/>
</dbReference>
<organism evidence="1 2">
    <name type="scientific">Haloferax massiliensis</name>
    <dbReference type="NCBI Taxonomy" id="1476858"/>
    <lineage>
        <taxon>Archaea</taxon>
        <taxon>Methanobacteriati</taxon>
        <taxon>Methanobacteriota</taxon>
        <taxon>Stenosarchaea group</taxon>
        <taxon>Halobacteria</taxon>
        <taxon>Halobacteriales</taxon>
        <taxon>Haloferacaceae</taxon>
        <taxon>Haloferax</taxon>
    </lineage>
</organism>
<dbReference type="RefSeq" id="WP_089776686.1">
    <property type="nucleotide sequence ID" value="NZ_CABLRR010000001.1"/>
</dbReference>
<accession>A0A0D6JL55</accession>